<dbReference type="InterPro" id="IPR032675">
    <property type="entry name" value="LRR_dom_sf"/>
</dbReference>
<accession>A8NCR6</accession>
<dbReference type="GeneID" id="6009105"/>
<keyword evidence="3" id="KW-1185">Reference proteome</keyword>
<organism evidence="2 3">
    <name type="scientific">Coprinopsis cinerea (strain Okayama-7 / 130 / ATCC MYA-4618 / FGSC 9003)</name>
    <name type="common">Inky cap fungus</name>
    <name type="synonym">Hormographiella aspergillata</name>
    <dbReference type="NCBI Taxonomy" id="240176"/>
    <lineage>
        <taxon>Eukaryota</taxon>
        <taxon>Fungi</taxon>
        <taxon>Dikarya</taxon>
        <taxon>Basidiomycota</taxon>
        <taxon>Agaricomycotina</taxon>
        <taxon>Agaricomycetes</taxon>
        <taxon>Agaricomycetidae</taxon>
        <taxon>Agaricales</taxon>
        <taxon>Agaricineae</taxon>
        <taxon>Psathyrellaceae</taxon>
        <taxon>Coprinopsis</taxon>
    </lineage>
</organism>
<dbReference type="Proteomes" id="UP000001861">
    <property type="component" value="Unassembled WGS sequence"/>
</dbReference>
<dbReference type="AlphaFoldDB" id="A8NCR6"/>
<dbReference type="OrthoDB" id="3365698at2759"/>
<comment type="caution">
    <text evidence="2">The sequence shown here is derived from an EMBL/GenBank/DDBJ whole genome shotgun (WGS) entry which is preliminary data.</text>
</comment>
<name>A8NCR6_COPC7</name>
<dbReference type="InParanoid" id="A8NCR6"/>
<dbReference type="InterPro" id="IPR036047">
    <property type="entry name" value="F-box-like_dom_sf"/>
</dbReference>
<gene>
    <name evidence="2" type="ORF">CC1G_08559</name>
</gene>
<evidence type="ECO:0000313" key="2">
    <source>
        <dbReference type="EMBL" id="EAU89152.1"/>
    </source>
</evidence>
<dbReference type="Gene3D" id="1.20.1280.50">
    <property type="match status" value="1"/>
</dbReference>
<dbReference type="VEuPathDB" id="FungiDB:CC1G_08559"/>
<dbReference type="EMBL" id="AACS02000009">
    <property type="protein sequence ID" value="EAU89152.1"/>
    <property type="molecule type" value="Genomic_DNA"/>
</dbReference>
<dbReference type="Pfam" id="PF12937">
    <property type="entry name" value="F-box-like"/>
    <property type="match status" value="1"/>
</dbReference>
<dbReference type="KEGG" id="cci:CC1G_08559"/>
<dbReference type="InterPro" id="IPR001810">
    <property type="entry name" value="F-box_dom"/>
</dbReference>
<reference evidence="2 3" key="1">
    <citation type="journal article" date="2010" name="Proc. Natl. Acad. Sci. U.S.A.">
        <title>Insights into evolution of multicellular fungi from the assembled chromosomes of the mushroom Coprinopsis cinerea (Coprinus cinereus).</title>
        <authorList>
            <person name="Stajich J.E."/>
            <person name="Wilke S.K."/>
            <person name="Ahren D."/>
            <person name="Au C.H."/>
            <person name="Birren B.W."/>
            <person name="Borodovsky M."/>
            <person name="Burns C."/>
            <person name="Canback B."/>
            <person name="Casselton L.A."/>
            <person name="Cheng C.K."/>
            <person name="Deng J."/>
            <person name="Dietrich F.S."/>
            <person name="Fargo D.C."/>
            <person name="Farman M.L."/>
            <person name="Gathman A.C."/>
            <person name="Goldberg J."/>
            <person name="Guigo R."/>
            <person name="Hoegger P.J."/>
            <person name="Hooker J.B."/>
            <person name="Huggins A."/>
            <person name="James T.Y."/>
            <person name="Kamada T."/>
            <person name="Kilaru S."/>
            <person name="Kodira C."/>
            <person name="Kues U."/>
            <person name="Kupfer D."/>
            <person name="Kwan H.S."/>
            <person name="Lomsadze A."/>
            <person name="Li W."/>
            <person name="Lilly W.W."/>
            <person name="Ma L.J."/>
            <person name="Mackey A.J."/>
            <person name="Manning G."/>
            <person name="Martin F."/>
            <person name="Muraguchi H."/>
            <person name="Natvig D.O."/>
            <person name="Palmerini H."/>
            <person name="Ramesh M.A."/>
            <person name="Rehmeyer C.J."/>
            <person name="Roe B.A."/>
            <person name="Shenoy N."/>
            <person name="Stanke M."/>
            <person name="Ter-Hovhannisyan V."/>
            <person name="Tunlid A."/>
            <person name="Velagapudi R."/>
            <person name="Vision T.J."/>
            <person name="Zeng Q."/>
            <person name="Zolan M.E."/>
            <person name="Pukkila P.J."/>
        </authorList>
    </citation>
    <scope>NUCLEOTIDE SEQUENCE [LARGE SCALE GENOMIC DNA]</scope>
    <source>
        <strain evidence="3">Okayama-7 / 130 / ATCC MYA-4618 / FGSC 9003</strain>
    </source>
</reference>
<dbReference type="Gene3D" id="3.80.10.10">
    <property type="entry name" value="Ribonuclease Inhibitor"/>
    <property type="match status" value="1"/>
</dbReference>
<sequence length="526" mass="60893">MKSPFLKSDPVFSPFVPANEKGIRQELQGKERQLSVLEGQARQLRLEINRLRSFLSPIQSLPVELLACIFAIACEGEVIKLWEEFSMAPPPTAILIAQVCKHWRAVATTTPELWSQLDMYIGDCHNEGKLKELEPCIIHSKTRAGRRHSWFIRTVKAFLDRSQSLPLNLELFNYEEKLHSKNRCTVHSAERIVIDNADRIQELYLSFVDLGTFPSSLQFPILETLTLRHFRFPETATRFVAPRLSKLVYIDPDVQMVHRQIKFQLSWPSLSELTFFWDLNSKGVSKAFFTVLKQVEQLKTLCVKFNKWRFVDTGTQHSYIRLPHLQTLEIQDASEQFLCRGYLANFAAPALETFELFIADYPYEDQPEVLADIRDFLEFVPGLKSLRIGLCDANFLIPDDRIQPNSYKIFALLDKTVAAMKDADERVFGRTNSTDRQKMAFAAAVPERTVTVTEWPETRESGCLVEKLFGWAARNTEPRRRRRRNMLRKEYLDKALDSERMEALESIFQLLVDDEIPGRRSLLVQL</sequence>
<evidence type="ECO:0000313" key="3">
    <source>
        <dbReference type="Proteomes" id="UP000001861"/>
    </source>
</evidence>
<protein>
    <recommendedName>
        <fullName evidence="1">F-box domain-containing protein</fullName>
    </recommendedName>
</protein>
<feature type="domain" description="F-box" evidence="1">
    <location>
        <begin position="58"/>
        <end position="118"/>
    </location>
</feature>
<dbReference type="RefSeq" id="XP_001832609.1">
    <property type="nucleotide sequence ID" value="XM_001832557.1"/>
</dbReference>
<dbReference type="SUPFAM" id="SSF81383">
    <property type="entry name" value="F-box domain"/>
    <property type="match status" value="1"/>
</dbReference>
<dbReference type="SUPFAM" id="SSF52047">
    <property type="entry name" value="RNI-like"/>
    <property type="match status" value="1"/>
</dbReference>
<dbReference type="OMA" id="IFRIRRM"/>
<evidence type="ECO:0000259" key="1">
    <source>
        <dbReference type="Pfam" id="PF12937"/>
    </source>
</evidence>
<proteinExistence type="predicted"/>